<proteinExistence type="predicted"/>
<sequence length="62" mass="6924">MNWGIEVLQTSALPLGYAAISNNMCESLSSKRSAELPYKYGTGAENEIRTRDPRLGKAMLYR</sequence>
<dbReference type="EMBL" id="FMJE01000003">
    <property type="protein sequence ID" value="SCM79953.1"/>
    <property type="molecule type" value="Genomic_DNA"/>
</dbReference>
<accession>A0A212LQZ2</accession>
<dbReference type="AlphaFoldDB" id="A0A212LQZ2"/>
<protein>
    <submittedName>
        <fullName evidence="1">Uncharacterized protein</fullName>
    </submittedName>
</protein>
<evidence type="ECO:0000313" key="1">
    <source>
        <dbReference type="EMBL" id="SCM79953.1"/>
    </source>
</evidence>
<organism evidence="1">
    <name type="scientific">uncultured Sporomusa sp</name>
    <dbReference type="NCBI Taxonomy" id="307249"/>
    <lineage>
        <taxon>Bacteria</taxon>
        <taxon>Bacillati</taxon>
        <taxon>Bacillota</taxon>
        <taxon>Negativicutes</taxon>
        <taxon>Selenomonadales</taxon>
        <taxon>Sporomusaceae</taxon>
        <taxon>Sporomusa</taxon>
        <taxon>environmental samples</taxon>
    </lineage>
</organism>
<dbReference type="AntiFam" id="ANF00012">
    <property type="entry name" value="tRNA translation"/>
</dbReference>
<gene>
    <name evidence="1" type="ORF">KL86SPO_30173</name>
</gene>
<reference evidence="1" key="1">
    <citation type="submission" date="2016-08" db="EMBL/GenBank/DDBJ databases">
        <authorList>
            <person name="Seilhamer J.J."/>
        </authorList>
    </citation>
    <scope>NUCLEOTIDE SEQUENCE</scope>
    <source>
        <strain evidence="1">86</strain>
    </source>
</reference>
<name>A0A212LQZ2_9FIRM</name>